<dbReference type="GeneID" id="20813633"/>
<gene>
    <name evidence="1" type="ORF">H257_11637</name>
</gene>
<dbReference type="AlphaFoldDB" id="W4G1C6"/>
<dbReference type="VEuPathDB" id="FungiDB:H257_11637"/>
<accession>W4G1C6</accession>
<name>W4G1C6_APHAT</name>
<proteinExistence type="predicted"/>
<sequence>MNVTSFIIDRCIIGTIRLPRPAHYSAYRARISPESIIVGDAALSSVPPPEARALPQTIHELCKAVVGRWNAAAKRSKLHQSDRPVCLQTGSPPRPTASARLTASYASTLTHPVNRFLHRLWVKRPPRPATRRWHPLDHDLDLLWHGLTSLANSVN</sequence>
<dbReference type="EMBL" id="KI913148">
    <property type="protein sequence ID" value="ETV73512.1"/>
    <property type="molecule type" value="Genomic_DNA"/>
</dbReference>
<evidence type="ECO:0000313" key="1">
    <source>
        <dbReference type="EMBL" id="ETV73512.1"/>
    </source>
</evidence>
<reference evidence="1" key="1">
    <citation type="submission" date="2013-12" db="EMBL/GenBank/DDBJ databases">
        <title>The Genome Sequence of Aphanomyces astaci APO3.</title>
        <authorList>
            <consortium name="The Broad Institute Genomics Platform"/>
            <person name="Russ C."/>
            <person name="Tyler B."/>
            <person name="van West P."/>
            <person name="Dieguez-Uribeondo J."/>
            <person name="Young S.K."/>
            <person name="Zeng Q."/>
            <person name="Gargeya S."/>
            <person name="Fitzgerald M."/>
            <person name="Abouelleil A."/>
            <person name="Alvarado L."/>
            <person name="Chapman S.B."/>
            <person name="Gainer-Dewar J."/>
            <person name="Goldberg J."/>
            <person name="Griggs A."/>
            <person name="Gujja S."/>
            <person name="Hansen M."/>
            <person name="Howarth C."/>
            <person name="Imamovic A."/>
            <person name="Ireland A."/>
            <person name="Larimer J."/>
            <person name="McCowan C."/>
            <person name="Murphy C."/>
            <person name="Pearson M."/>
            <person name="Poon T.W."/>
            <person name="Priest M."/>
            <person name="Roberts A."/>
            <person name="Saif S."/>
            <person name="Shea T."/>
            <person name="Sykes S."/>
            <person name="Wortman J."/>
            <person name="Nusbaum C."/>
            <person name="Birren B."/>
        </authorList>
    </citation>
    <scope>NUCLEOTIDE SEQUENCE [LARGE SCALE GENOMIC DNA]</scope>
    <source>
        <strain evidence="1">APO3</strain>
    </source>
</reference>
<organism evidence="1">
    <name type="scientific">Aphanomyces astaci</name>
    <name type="common">Crayfish plague agent</name>
    <dbReference type="NCBI Taxonomy" id="112090"/>
    <lineage>
        <taxon>Eukaryota</taxon>
        <taxon>Sar</taxon>
        <taxon>Stramenopiles</taxon>
        <taxon>Oomycota</taxon>
        <taxon>Saprolegniomycetes</taxon>
        <taxon>Saprolegniales</taxon>
        <taxon>Verrucalvaceae</taxon>
        <taxon>Aphanomyces</taxon>
    </lineage>
</organism>
<protein>
    <submittedName>
        <fullName evidence="1">Uncharacterized protein</fullName>
    </submittedName>
</protein>
<dbReference type="RefSeq" id="XP_009836938.1">
    <property type="nucleotide sequence ID" value="XM_009838636.1"/>
</dbReference>